<protein>
    <submittedName>
        <fullName evidence="1">Uncharacterized protein</fullName>
    </submittedName>
</protein>
<dbReference type="EMBL" id="EQ985192">
    <property type="protein sequence ID" value="EEF23660.1"/>
    <property type="molecule type" value="Genomic_DNA"/>
</dbReference>
<dbReference type="Proteomes" id="UP000008311">
    <property type="component" value="Unassembled WGS sequence"/>
</dbReference>
<proteinExistence type="predicted"/>
<dbReference type="AlphaFoldDB" id="B9TKF2"/>
<name>B9TKF2_RICCO</name>
<accession>B9TKF2</accession>
<keyword evidence="2" id="KW-1185">Reference proteome</keyword>
<evidence type="ECO:0000313" key="2">
    <source>
        <dbReference type="Proteomes" id="UP000008311"/>
    </source>
</evidence>
<gene>
    <name evidence="1" type="ORF">RCOM_1991000</name>
</gene>
<organism evidence="1 2">
    <name type="scientific">Ricinus communis</name>
    <name type="common">Castor bean</name>
    <dbReference type="NCBI Taxonomy" id="3988"/>
    <lineage>
        <taxon>Eukaryota</taxon>
        <taxon>Viridiplantae</taxon>
        <taxon>Streptophyta</taxon>
        <taxon>Embryophyta</taxon>
        <taxon>Tracheophyta</taxon>
        <taxon>Spermatophyta</taxon>
        <taxon>Magnoliopsida</taxon>
        <taxon>eudicotyledons</taxon>
        <taxon>Gunneridae</taxon>
        <taxon>Pentapetalae</taxon>
        <taxon>rosids</taxon>
        <taxon>fabids</taxon>
        <taxon>Malpighiales</taxon>
        <taxon>Euphorbiaceae</taxon>
        <taxon>Acalyphoideae</taxon>
        <taxon>Acalypheae</taxon>
        <taxon>Ricinus</taxon>
    </lineage>
</organism>
<evidence type="ECO:0000313" key="1">
    <source>
        <dbReference type="EMBL" id="EEF23660.1"/>
    </source>
</evidence>
<sequence>MILSNNNPRKGEPDLYLVVSFDRMAAGAEMEKRNDDYLAWRKKSEAQLQKESGNRFEFREIGSSMLLQELKIK</sequence>
<reference evidence="2" key="1">
    <citation type="journal article" date="2010" name="Nat. Biotechnol.">
        <title>Draft genome sequence of the oilseed species Ricinus communis.</title>
        <authorList>
            <person name="Chan A.P."/>
            <person name="Crabtree J."/>
            <person name="Zhao Q."/>
            <person name="Lorenzi H."/>
            <person name="Orvis J."/>
            <person name="Puiu D."/>
            <person name="Melake-Berhan A."/>
            <person name="Jones K.M."/>
            <person name="Redman J."/>
            <person name="Chen G."/>
            <person name="Cahoon E.B."/>
            <person name="Gedil M."/>
            <person name="Stanke M."/>
            <person name="Haas B.J."/>
            <person name="Wortman J.R."/>
            <person name="Fraser-Liggett C.M."/>
            <person name="Ravel J."/>
            <person name="Rabinowicz P.D."/>
        </authorList>
    </citation>
    <scope>NUCLEOTIDE SEQUENCE [LARGE SCALE GENOMIC DNA]</scope>
    <source>
        <strain evidence="2">cv. Hale</strain>
    </source>
</reference>
<dbReference type="InParanoid" id="B9TKF2"/>